<name>A0ABR2LNL7_9ASPA</name>
<comment type="caution">
    <text evidence="2">The sequence shown here is derived from an EMBL/GenBank/DDBJ whole genome shotgun (WGS) entry which is preliminary data.</text>
</comment>
<dbReference type="Proteomes" id="UP001412067">
    <property type="component" value="Unassembled WGS sequence"/>
</dbReference>
<keyword evidence="1" id="KW-0472">Membrane</keyword>
<dbReference type="PANTHER" id="PTHR37726:SF1">
    <property type="entry name" value="TRANSMEMBRANE PROTEIN"/>
    <property type="match status" value="1"/>
</dbReference>
<feature type="transmembrane region" description="Helical" evidence="1">
    <location>
        <begin position="240"/>
        <end position="259"/>
    </location>
</feature>
<organism evidence="2 3">
    <name type="scientific">Platanthera guangdongensis</name>
    <dbReference type="NCBI Taxonomy" id="2320717"/>
    <lineage>
        <taxon>Eukaryota</taxon>
        <taxon>Viridiplantae</taxon>
        <taxon>Streptophyta</taxon>
        <taxon>Embryophyta</taxon>
        <taxon>Tracheophyta</taxon>
        <taxon>Spermatophyta</taxon>
        <taxon>Magnoliopsida</taxon>
        <taxon>Liliopsida</taxon>
        <taxon>Asparagales</taxon>
        <taxon>Orchidaceae</taxon>
        <taxon>Orchidoideae</taxon>
        <taxon>Orchideae</taxon>
        <taxon>Orchidinae</taxon>
        <taxon>Platanthera</taxon>
    </lineage>
</organism>
<feature type="transmembrane region" description="Helical" evidence="1">
    <location>
        <begin position="88"/>
        <end position="108"/>
    </location>
</feature>
<feature type="transmembrane region" description="Helical" evidence="1">
    <location>
        <begin position="271"/>
        <end position="289"/>
    </location>
</feature>
<feature type="transmembrane region" description="Helical" evidence="1">
    <location>
        <begin position="55"/>
        <end position="76"/>
    </location>
</feature>
<keyword evidence="3" id="KW-1185">Reference proteome</keyword>
<dbReference type="EMBL" id="JBBWWR010000017">
    <property type="protein sequence ID" value="KAK8945624.1"/>
    <property type="molecule type" value="Genomic_DNA"/>
</dbReference>
<accession>A0ABR2LNL7</accession>
<sequence length="311" mass="35032">MMDNETGEWATKNITTTFFKCTKWQVEETTDLLNCPFHYFCDSSYAGNYPPLVDMLVLAATVTSFLSSAAFTVLEFKSRVSRNFIKRRHFLPSGPVMLPMMMFVLANGRKINTFFPLSQMGPSILLLIHVSALGFVNTPEQRSMRYALLEASTISGILHASLNLDSIILPYYTGLDALSKSFFSDECPSCVCRKEDLVVGGRLVSYRGCSKTTLLIVTALFSRMLCSVSPEKRFSLLMKLTLEGFGWVAVAGDAVYLTVSMPYGSSVMKVPMYGGICTLIFLNVFRRMYDLYCWHKTEKMKNLCLNDFEIL</sequence>
<proteinExistence type="predicted"/>
<evidence type="ECO:0000256" key="1">
    <source>
        <dbReference type="SAM" id="Phobius"/>
    </source>
</evidence>
<keyword evidence="1" id="KW-0812">Transmembrane</keyword>
<evidence type="ECO:0000313" key="2">
    <source>
        <dbReference type="EMBL" id="KAK8945624.1"/>
    </source>
</evidence>
<reference evidence="2 3" key="1">
    <citation type="journal article" date="2022" name="Nat. Plants">
        <title>Genomes of leafy and leafless Platanthera orchids illuminate the evolution of mycoheterotrophy.</title>
        <authorList>
            <person name="Li M.H."/>
            <person name="Liu K.W."/>
            <person name="Li Z."/>
            <person name="Lu H.C."/>
            <person name="Ye Q.L."/>
            <person name="Zhang D."/>
            <person name="Wang J.Y."/>
            <person name="Li Y.F."/>
            <person name="Zhong Z.M."/>
            <person name="Liu X."/>
            <person name="Yu X."/>
            <person name="Liu D.K."/>
            <person name="Tu X.D."/>
            <person name="Liu B."/>
            <person name="Hao Y."/>
            <person name="Liao X.Y."/>
            <person name="Jiang Y.T."/>
            <person name="Sun W.H."/>
            <person name="Chen J."/>
            <person name="Chen Y.Q."/>
            <person name="Ai Y."/>
            <person name="Zhai J.W."/>
            <person name="Wu S.S."/>
            <person name="Zhou Z."/>
            <person name="Hsiao Y.Y."/>
            <person name="Wu W.L."/>
            <person name="Chen Y.Y."/>
            <person name="Lin Y.F."/>
            <person name="Hsu J.L."/>
            <person name="Li C.Y."/>
            <person name="Wang Z.W."/>
            <person name="Zhao X."/>
            <person name="Zhong W.Y."/>
            <person name="Ma X.K."/>
            <person name="Ma L."/>
            <person name="Huang J."/>
            <person name="Chen G.Z."/>
            <person name="Huang M.Z."/>
            <person name="Huang L."/>
            <person name="Peng D.H."/>
            <person name="Luo Y.B."/>
            <person name="Zou S.Q."/>
            <person name="Chen S.P."/>
            <person name="Lan S."/>
            <person name="Tsai W.C."/>
            <person name="Van de Peer Y."/>
            <person name="Liu Z.J."/>
        </authorList>
    </citation>
    <scope>NUCLEOTIDE SEQUENCE [LARGE SCALE GENOMIC DNA]</scope>
    <source>
        <strain evidence="2">Lor288</strain>
    </source>
</reference>
<protein>
    <submittedName>
        <fullName evidence="2">Uncharacterized protein</fullName>
    </submittedName>
</protein>
<gene>
    <name evidence="2" type="ORF">KSP40_PGU021529</name>
</gene>
<keyword evidence="1" id="KW-1133">Transmembrane helix</keyword>
<dbReference type="PANTHER" id="PTHR37726">
    <property type="entry name" value="TRANSMEMBRANE PROTEIN"/>
    <property type="match status" value="1"/>
</dbReference>
<feature type="transmembrane region" description="Helical" evidence="1">
    <location>
        <begin position="114"/>
        <end position="136"/>
    </location>
</feature>
<evidence type="ECO:0000313" key="3">
    <source>
        <dbReference type="Proteomes" id="UP001412067"/>
    </source>
</evidence>